<keyword evidence="2" id="KW-0274">FAD</keyword>
<dbReference type="Proteomes" id="UP001217741">
    <property type="component" value="Unassembled WGS sequence"/>
</dbReference>
<dbReference type="PANTHER" id="PTHR43004">
    <property type="entry name" value="TRK SYSTEM POTASSIUM UPTAKE PROTEIN"/>
    <property type="match status" value="1"/>
</dbReference>
<proteinExistence type="predicted"/>
<comment type="caution">
    <text evidence="4">The sequence shown here is derived from an EMBL/GenBank/DDBJ whole genome shotgun (WGS) entry which is preliminary data.</text>
</comment>
<evidence type="ECO:0000259" key="3">
    <source>
        <dbReference type="Pfam" id="PF01494"/>
    </source>
</evidence>
<feature type="domain" description="FAD-binding" evidence="3">
    <location>
        <begin position="3"/>
        <end position="354"/>
    </location>
</feature>
<gene>
    <name evidence="4" type="ORF">P3W50_29445</name>
</gene>
<dbReference type="PANTHER" id="PTHR43004:SF21">
    <property type="entry name" value="FAD-BINDING DOMAIN-CONTAINING PROTEIN-RELATED"/>
    <property type="match status" value="1"/>
</dbReference>
<dbReference type="Gene3D" id="3.40.30.120">
    <property type="match status" value="1"/>
</dbReference>
<protein>
    <submittedName>
        <fullName evidence="4">FAD-dependent monooxygenase</fullName>
    </submittedName>
</protein>
<keyword evidence="4" id="KW-0560">Oxidoreductase</keyword>
<dbReference type="GO" id="GO:0071949">
    <property type="term" value="F:FAD binding"/>
    <property type="evidence" value="ECO:0007669"/>
    <property type="project" value="InterPro"/>
</dbReference>
<accession>A0AAW6PWM2</accession>
<reference evidence="4" key="1">
    <citation type="submission" date="2023-03" db="EMBL/GenBank/DDBJ databases">
        <title>Draft assemblies of triclosan tolerant bacteria isolated from returned activated sludge.</title>
        <authorList>
            <person name="Van Hamelsveld S."/>
        </authorList>
    </citation>
    <scope>NUCLEOTIDE SEQUENCE</scope>
    <source>
        <strain evidence="4">GW210012_S60</strain>
    </source>
</reference>
<evidence type="ECO:0000313" key="5">
    <source>
        <dbReference type="Proteomes" id="UP001217741"/>
    </source>
</evidence>
<dbReference type="AlphaFoldDB" id="A0AAW6PWM2"/>
<evidence type="ECO:0000313" key="4">
    <source>
        <dbReference type="EMBL" id="MDF3874556.1"/>
    </source>
</evidence>
<keyword evidence="4" id="KW-0503">Monooxygenase</keyword>
<name>A0AAW6PWM2_PSEPU</name>
<evidence type="ECO:0000256" key="1">
    <source>
        <dbReference type="ARBA" id="ARBA00022630"/>
    </source>
</evidence>
<dbReference type="EMBL" id="JARJLO010000432">
    <property type="protein sequence ID" value="MDF3874556.1"/>
    <property type="molecule type" value="Genomic_DNA"/>
</dbReference>
<organism evidence="4 5">
    <name type="scientific">Pseudomonas putida</name>
    <name type="common">Arthrobacter siderocapsulatus</name>
    <dbReference type="NCBI Taxonomy" id="303"/>
    <lineage>
        <taxon>Bacteria</taxon>
        <taxon>Pseudomonadati</taxon>
        <taxon>Pseudomonadota</taxon>
        <taxon>Gammaproteobacteria</taxon>
        <taxon>Pseudomonadales</taxon>
        <taxon>Pseudomonadaceae</taxon>
        <taxon>Pseudomonas</taxon>
    </lineage>
</organism>
<dbReference type="Gene3D" id="3.50.50.60">
    <property type="entry name" value="FAD/NAD(P)-binding domain"/>
    <property type="match status" value="1"/>
</dbReference>
<keyword evidence="1" id="KW-0285">Flavoprotein</keyword>
<dbReference type="PRINTS" id="PR00420">
    <property type="entry name" value="RNGMNOXGNASE"/>
</dbReference>
<dbReference type="SUPFAM" id="SSF51905">
    <property type="entry name" value="FAD/NAD(P)-binding domain"/>
    <property type="match status" value="1"/>
</dbReference>
<evidence type="ECO:0000256" key="2">
    <source>
        <dbReference type="ARBA" id="ARBA00022827"/>
    </source>
</evidence>
<dbReference type="Gene3D" id="3.30.9.10">
    <property type="entry name" value="D-Amino Acid Oxidase, subunit A, domain 2"/>
    <property type="match status" value="1"/>
</dbReference>
<sequence length="541" mass="60224">MIEVPVLIAGGGPVGLALSLELAHFGVNSLVAERNHTTTSHPKMDLTNGRSMELFRRTGLADKLRAVGVPVKNPFNISWITDLSNGGYELCRFPYLSAEDEMWRRQTTNDGSLTLEAPLRVSQILIEPVLKQTAEENQHVEVRFSWRLESFVQDSEGVTAVIKNTKTGEEETVRSRFLVGCDGGSSTVRTQLKIQNEGQPNVARLYMVHFRSTAVELLQRFGVAWHYQNGRGTLVAQDDREHWTLHAFVAPGTDESKIDPRALVEDWVGCKFDFEVVVSNPWSAHYLVAEQYNSGRVFLAGDACHQYMPTGGYGMNSGIAEVGNLGWKLAAALEGWGGPVLLSSYQEERRPIAKLSWATSQKHLDVRFKLANLYAEAGDITGTTSEAAARRLKLGRQIADLGNKENEGWGTEHGYRYEYSGVIYREAGTPPVFSAETYIPSTWPGSRLPHLFLSDGSPVFDHLGKWFTLIVLDDTGSLEIESAALERGLPLKVLRINDENAKRVYERNLILVRPDQHVAWRGDRLPADCHDLLAHISGNLD</sequence>
<dbReference type="RefSeq" id="WP_236198298.1">
    <property type="nucleotide sequence ID" value="NZ_BQII01000086.1"/>
</dbReference>
<dbReference type="NCBIfam" id="NF004780">
    <property type="entry name" value="PRK06126.1"/>
    <property type="match status" value="1"/>
</dbReference>
<dbReference type="InterPro" id="IPR050641">
    <property type="entry name" value="RIFMO-like"/>
</dbReference>
<dbReference type="Pfam" id="PF21274">
    <property type="entry name" value="Rng_hyd_C"/>
    <property type="match status" value="1"/>
</dbReference>
<dbReference type="Pfam" id="PF01494">
    <property type="entry name" value="FAD_binding_3"/>
    <property type="match status" value="1"/>
</dbReference>
<dbReference type="InterPro" id="IPR036188">
    <property type="entry name" value="FAD/NAD-bd_sf"/>
</dbReference>
<dbReference type="GO" id="GO:0016709">
    <property type="term" value="F:oxidoreductase activity, acting on paired donors, with incorporation or reduction of molecular oxygen, NAD(P)H as one donor, and incorporation of one atom of oxygen"/>
    <property type="evidence" value="ECO:0007669"/>
    <property type="project" value="UniProtKB-ARBA"/>
</dbReference>
<dbReference type="InterPro" id="IPR002938">
    <property type="entry name" value="FAD-bd"/>
</dbReference>